<evidence type="ECO:0008006" key="3">
    <source>
        <dbReference type="Google" id="ProtNLM"/>
    </source>
</evidence>
<dbReference type="InterPro" id="IPR032675">
    <property type="entry name" value="LRR_dom_sf"/>
</dbReference>
<reference evidence="2" key="1">
    <citation type="submission" date="2013-02" db="EMBL/GenBank/DDBJ databases">
        <authorList>
            <person name="Hughes D."/>
        </authorList>
    </citation>
    <scope>NUCLEOTIDE SEQUENCE</scope>
    <source>
        <strain>Durham</strain>
        <strain evidence="2">NC isolate 2 -- Noor lab</strain>
    </source>
</reference>
<keyword evidence="2" id="KW-1185">Reference proteome</keyword>
<organism evidence="1 2">
    <name type="scientific">Megaselia scalaris</name>
    <name type="common">Humpbacked fly</name>
    <name type="synonym">Phora scalaris</name>
    <dbReference type="NCBI Taxonomy" id="36166"/>
    <lineage>
        <taxon>Eukaryota</taxon>
        <taxon>Metazoa</taxon>
        <taxon>Ecdysozoa</taxon>
        <taxon>Arthropoda</taxon>
        <taxon>Hexapoda</taxon>
        <taxon>Insecta</taxon>
        <taxon>Pterygota</taxon>
        <taxon>Neoptera</taxon>
        <taxon>Endopterygota</taxon>
        <taxon>Diptera</taxon>
        <taxon>Brachycera</taxon>
        <taxon>Muscomorpha</taxon>
        <taxon>Platypezoidea</taxon>
        <taxon>Phoridae</taxon>
        <taxon>Megaseliini</taxon>
        <taxon>Megaselia</taxon>
    </lineage>
</organism>
<dbReference type="SUPFAM" id="SSF52047">
    <property type="entry name" value="RNI-like"/>
    <property type="match status" value="1"/>
</dbReference>
<dbReference type="STRING" id="36166.T1GVC9"/>
<name>T1GVC9_MEGSC</name>
<dbReference type="GO" id="GO:0019005">
    <property type="term" value="C:SCF ubiquitin ligase complex"/>
    <property type="evidence" value="ECO:0007669"/>
    <property type="project" value="TreeGrafter"/>
</dbReference>
<evidence type="ECO:0000313" key="2">
    <source>
        <dbReference type="Proteomes" id="UP000015102"/>
    </source>
</evidence>
<dbReference type="Proteomes" id="UP000015102">
    <property type="component" value="Unassembled WGS sequence"/>
</dbReference>
<dbReference type="HOGENOM" id="CLU_532405_0_0_1"/>
<dbReference type="Gene3D" id="3.80.10.10">
    <property type="entry name" value="Ribonuclease Inhibitor"/>
    <property type="match status" value="3"/>
</dbReference>
<dbReference type="PANTHER" id="PTHR13318">
    <property type="entry name" value="PARTNER OF PAIRED, ISOFORM B-RELATED"/>
    <property type="match status" value="1"/>
</dbReference>
<sequence>MNDFVEFPTSFPDAVAIICESLSLSDIKSLSLVSLEWFDATSGILSDRSVFHPSDTEYLKNFKRNFKNFTVSNGTTNDIDLFLDNLIELLRRKRKMEEESQTKYKKYKIESLKFEGISLNSSNISKLSQLQAVTTLEFIWCTFEVNQHEQIEEDLSSLNLKDMKIDLDKEIDLTYVLKILQDNKNSIKTFHFTTSKLYKCFLSGSFLSTESARTIKEHCPNLEELTLERATTSQIDHIKELKSLKRLSVSGPEIHTLNFGDLKLNKLSVHIHNSGRINVTVSDFTVLLAGLPNLTEIDFSNSDNIFKKVKVEIISLLSNNCPLLVKIDLSGNRSLNEKKKIEVKQFKNLKILNFYNTGLKEQILDLIVCPKLQELNLGETDISPNSFKNFISKTPLLKVLKCRGLQKFTDKEVFFLGESLKYLRNLELQDCSKLTLKSLEFLIKEQFISDITISISQTPNLEDVLKLKEGFYQKMNYFNTLLLSNGYRNIWVFIIDNNKFKWVDYKFPRTVL</sequence>
<dbReference type="EnsemblMetazoa" id="MESCA007721-RA">
    <property type="protein sequence ID" value="MESCA007721-PA"/>
    <property type="gene ID" value="MESCA007721"/>
</dbReference>
<dbReference type="EMBL" id="CAQQ02198725">
    <property type="status" value="NOT_ANNOTATED_CDS"/>
    <property type="molecule type" value="Genomic_DNA"/>
</dbReference>
<reference evidence="1" key="2">
    <citation type="submission" date="2015-06" db="UniProtKB">
        <authorList>
            <consortium name="EnsemblMetazoa"/>
        </authorList>
    </citation>
    <scope>IDENTIFICATION</scope>
</reference>
<accession>T1GVC9</accession>
<evidence type="ECO:0000313" key="1">
    <source>
        <dbReference type="EnsemblMetazoa" id="MESCA007721-PA"/>
    </source>
</evidence>
<dbReference type="GO" id="GO:0031146">
    <property type="term" value="P:SCF-dependent proteasomal ubiquitin-dependent protein catabolic process"/>
    <property type="evidence" value="ECO:0007669"/>
    <property type="project" value="TreeGrafter"/>
</dbReference>
<dbReference type="PANTHER" id="PTHR13318:SF105">
    <property type="entry name" value="F-BOX_LRR-REPEAT PROTEIN 3"/>
    <property type="match status" value="1"/>
</dbReference>
<protein>
    <recommendedName>
        <fullName evidence="3">F-box domain-containing protein</fullName>
    </recommendedName>
</protein>
<dbReference type="AlphaFoldDB" id="T1GVC9"/>
<proteinExistence type="predicted"/>